<keyword evidence="3" id="KW-1000">Mitochondrion outer membrane</keyword>
<dbReference type="Proteomes" id="UP000189704">
    <property type="component" value="Unplaced"/>
</dbReference>
<evidence type="ECO:0000313" key="14">
    <source>
        <dbReference type="RefSeq" id="XP_008053873.1"/>
    </source>
</evidence>
<dbReference type="InterPro" id="IPR001623">
    <property type="entry name" value="DnaJ_domain"/>
</dbReference>
<dbReference type="PROSITE" id="PS50076">
    <property type="entry name" value="DNAJ_2"/>
    <property type="match status" value="1"/>
</dbReference>
<dbReference type="InterPro" id="IPR018253">
    <property type="entry name" value="DnaJ_domain_CS"/>
</dbReference>
<dbReference type="CTD" id="55735"/>
<dbReference type="GO" id="GO:0042407">
    <property type="term" value="P:cristae formation"/>
    <property type="evidence" value="ECO:0007669"/>
    <property type="project" value="UniProtKB-ARBA"/>
</dbReference>
<dbReference type="OrthoDB" id="18010at2759"/>
<dbReference type="InterPro" id="IPR036869">
    <property type="entry name" value="J_dom_sf"/>
</dbReference>
<dbReference type="Pfam" id="PF00226">
    <property type="entry name" value="DnaJ"/>
    <property type="match status" value="1"/>
</dbReference>
<comment type="function">
    <text evidence="9">Required for mitochondrial inner membrane organization. Seems to function through its association with the MICOS complex and the mitochondrial outer membrane sorting assembly machinery (SAM) complex.</text>
</comment>
<dbReference type="Pfam" id="PF11875">
    <property type="entry name" value="DnaJ-like_C11_C"/>
    <property type="match status" value="1"/>
</dbReference>
<dbReference type="GeneID" id="103257983"/>
<evidence type="ECO:0000256" key="1">
    <source>
        <dbReference type="ARBA" id="ARBA00004450"/>
    </source>
</evidence>
<keyword evidence="2" id="KW-0597">Phosphoprotein</keyword>
<dbReference type="SUPFAM" id="SSF46565">
    <property type="entry name" value="Chaperone J-domain"/>
    <property type="match status" value="1"/>
</dbReference>
<dbReference type="Pfam" id="PF22774">
    <property type="entry name" value="DNAJC11_beta-barrel"/>
    <property type="match status" value="1"/>
</dbReference>
<sequence>MATALSEEELDNEDYYSLLNVRREASSEELKAAYRRLCMLYHPDKHRDPELKSQAERLFNLVHQAYEVLSDPQTRAIYDIYGQRGLEMEGWEVVERRRTPAEIREEYERLQREREERRLQQRTNPKGTISVGVDATDLFDRYDEEYEDVSGSGFPQIEINKMHISQSIEAPLTATDTAILSGSLSTQNGNGGGSINFALRRVTSAKGWGELEFGAGDLQGPLFGLKLFRNLTPRCFVTTNCALQFSSRGIRPGLTTVLARNLDKNTVGYLQWRWGIQSAMNTSIVRDTKTSHFTVALQLGIPHSFALISYQHKFQDDDQTRVKGSLKAGFFGTVVEYGAERKISRHSVLGAVVSIGVPQGVSLKVKLNRASQTYFFPIHLTDQLLPSAVFYATVGPLVVYFAMHRLIIKPYLRAQKEKELEKQRESAASDILQKQQEAEAAVRLMQESVRRIIEAEESKMGLIIVNAWYGKFVNDKSKKNEKVKVIDVTVPLQCLVKDSKLILTEASKAGLPGFYDPCVGEEKNLKVLYQFRGVLHQVMVLDSEALRIPKQSHRIDTDG</sequence>
<comment type="subcellular location">
    <subcellularLocation>
        <location evidence="1">Mitochondrion outer membrane</location>
        <topology evidence="1">Peripheral membrane protein</topology>
    </subcellularLocation>
</comment>
<dbReference type="InterPro" id="IPR052243">
    <property type="entry name" value="Mito_inner_membrane_organizer"/>
</dbReference>
<evidence type="ECO:0000256" key="2">
    <source>
        <dbReference type="ARBA" id="ARBA00022553"/>
    </source>
</evidence>
<dbReference type="AlphaFoldDB" id="A0A1U7TBV8"/>
<gene>
    <name evidence="14" type="primary">DNAJC11</name>
</gene>
<evidence type="ECO:0000256" key="3">
    <source>
        <dbReference type="ARBA" id="ARBA00022787"/>
    </source>
</evidence>
<evidence type="ECO:0000256" key="9">
    <source>
        <dbReference type="ARBA" id="ARBA00056707"/>
    </source>
</evidence>
<keyword evidence="6" id="KW-0496">Mitochondrion</keyword>
<evidence type="ECO:0000256" key="11">
    <source>
        <dbReference type="ARBA" id="ARBA00074359"/>
    </source>
</evidence>
<evidence type="ECO:0000256" key="4">
    <source>
        <dbReference type="ARBA" id="ARBA00022990"/>
    </source>
</evidence>
<keyword evidence="13" id="KW-1185">Reference proteome</keyword>
<evidence type="ECO:0000256" key="5">
    <source>
        <dbReference type="ARBA" id="ARBA00023054"/>
    </source>
</evidence>
<feature type="domain" description="J" evidence="12">
    <location>
        <begin position="14"/>
        <end position="82"/>
    </location>
</feature>
<dbReference type="FunFam" id="1.10.287.110:FF:000027">
    <property type="entry name" value="DnaJ (Hsp40) homolog, subfamily C, member 11"/>
    <property type="match status" value="1"/>
</dbReference>
<dbReference type="RefSeq" id="XP_008053873.1">
    <property type="nucleotide sequence ID" value="XM_008055682.2"/>
</dbReference>
<evidence type="ECO:0000256" key="6">
    <source>
        <dbReference type="ARBA" id="ARBA00023128"/>
    </source>
</evidence>
<keyword evidence="5" id="KW-0175">Coiled coil</keyword>
<keyword evidence="4" id="KW-0007">Acetylation</keyword>
<protein>
    <recommendedName>
        <fullName evidence="11">DnaJ homolog subfamily C member 11</fullName>
    </recommendedName>
</protein>
<evidence type="ECO:0000313" key="13">
    <source>
        <dbReference type="Proteomes" id="UP000189704"/>
    </source>
</evidence>
<dbReference type="PANTHER" id="PTHR44157">
    <property type="entry name" value="DNAJ HOMOLOG SUBFAMILY C MEMBER 11"/>
    <property type="match status" value="1"/>
</dbReference>
<dbReference type="STRING" id="1868482.ENSTSYP00000035023"/>
<dbReference type="KEGG" id="csyr:103257983"/>
<evidence type="ECO:0000256" key="8">
    <source>
        <dbReference type="ARBA" id="ARBA00023186"/>
    </source>
</evidence>
<accession>A0A1U7TBV8</accession>
<dbReference type="CDD" id="cd06257">
    <property type="entry name" value="DnaJ"/>
    <property type="match status" value="1"/>
</dbReference>
<comment type="similarity">
    <text evidence="10">Belongs to the DNAJC11 family.</text>
</comment>
<dbReference type="PROSITE" id="PS00636">
    <property type="entry name" value="DNAJ_1"/>
    <property type="match status" value="1"/>
</dbReference>
<dbReference type="PANTHER" id="PTHR44157:SF1">
    <property type="entry name" value="DNAJ HOMOLOG SUBFAMILY C MEMBER 11"/>
    <property type="match status" value="1"/>
</dbReference>
<keyword evidence="7" id="KW-0472">Membrane</keyword>
<reference evidence="14" key="1">
    <citation type="submission" date="2025-08" db="UniProtKB">
        <authorList>
            <consortium name="RefSeq"/>
        </authorList>
    </citation>
    <scope>IDENTIFICATION</scope>
</reference>
<proteinExistence type="inferred from homology"/>
<evidence type="ECO:0000256" key="7">
    <source>
        <dbReference type="ARBA" id="ARBA00023136"/>
    </source>
</evidence>
<dbReference type="InterPro" id="IPR055225">
    <property type="entry name" value="DNAJC11-like_beta-barrel"/>
</dbReference>
<dbReference type="SMART" id="SM00271">
    <property type="entry name" value="DnaJ"/>
    <property type="match status" value="1"/>
</dbReference>
<dbReference type="PRINTS" id="PR00625">
    <property type="entry name" value="JDOMAIN"/>
</dbReference>
<dbReference type="OMA" id="QLDKHTM"/>
<name>A0A1U7TBV8_CARSF</name>
<evidence type="ECO:0000256" key="10">
    <source>
        <dbReference type="ARBA" id="ARBA00061668"/>
    </source>
</evidence>
<evidence type="ECO:0000259" key="12">
    <source>
        <dbReference type="PROSITE" id="PS50076"/>
    </source>
</evidence>
<dbReference type="Gene3D" id="1.10.287.110">
    <property type="entry name" value="DnaJ domain"/>
    <property type="match status" value="1"/>
</dbReference>
<organism evidence="13 14">
    <name type="scientific">Carlito syrichta</name>
    <name type="common">Philippine tarsier</name>
    <name type="synonym">Tarsius syrichta</name>
    <dbReference type="NCBI Taxonomy" id="1868482"/>
    <lineage>
        <taxon>Eukaryota</taxon>
        <taxon>Metazoa</taxon>
        <taxon>Chordata</taxon>
        <taxon>Craniata</taxon>
        <taxon>Vertebrata</taxon>
        <taxon>Euteleostomi</taxon>
        <taxon>Mammalia</taxon>
        <taxon>Eutheria</taxon>
        <taxon>Euarchontoglires</taxon>
        <taxon>Primates</taxon>
        <taxon>Haplorrhini</taxon>
        <taxon>Tarsiiformes</taxon>
        <taxon>Tarsiidae</taxon>
        <taxon>Carlito</taxon>
    </lineage>
</organism>
<dbReference type="GO" id="GO:0005741">
    <property type="term" value="C:mitochondrial outer membrane"/>
    <property type="evidence" value="ECO:0007669"/>
    <property type="project" value="UniProtKB-SubCell"/>
</dbReference>
<dbReference type="InterPro" id="IPR024586">
    <property type="entry name" value="DnaJ-like_C11_C"/>
</dbReference>
<keyword evidence="8" id="KW-0143">Chaperone</keyword>